<gene>
    <name evidence="2" type="ORF">C9J18_16135</name>
    <name evidence="1" type="ORF">CTM96_13890</name>
</gene>
<organism evidence="2 4">
    <name type="scientific">Photobacterium phosphoreum</name>
    <dbReference type="NCBI Taxonomy" id="659"/>
    <lineage>
        <taxon>Bacteria</taxon>
        <taxon>Pseudomonadati</taxon>
        <taxon>Pseudomonadota</taxon>
        <taxon>Gammaproteobacteria</taxon>
        <taxon>Vibrionales</taxon>
        <taxon>Vibrionaceae</taxon>
        <taxon>Photobacterium</taxon>
    </lineage>
</organism>
<dbReference type="AlphaFoldDB" id="A0A2T3JK07"/>
<accession>A0A2T3JK07</accession>
<name>A0A2T3JK07_PHOPO</name>
<evidence type="ECO:0000313" key="4">
    <source>
        <dbReference type="Proteomes" id="UP000241618"/>
    </source>
</evidence>
<keyword evidence="3" id="KW-1185">Reference proteome</keyword>
<evidence type="ECO:0000313" key="1">
    <source>
        <dbReference type="EMBL" id="PSU23552.1"/>
    </source>
</evidence>
<protein>
    <submittedName>
        <fullName evidence="2">Uncharacterized protein</fullName>
    </submittedName>
</protein>
<reference evidence="3 4" key="1">
    <citation type="submission" date="2018-03" db="EMBL/GenBank/DDBJ databases">
        <title>Whole genome sequencing of Histamine producing bacteria.</title>
        <authorList>
            <person name="Butler K."/>
        </authorList>
    </citation>
    <scope>NUCLEOTIDE SEQUENCE [LARGE SCALE GENOMIC DNA]</scope>
    <source>
        <strain evidence="2 4">FS-6.1</strain>
        <strain evidence="1 3">FS-6.2</strain>
    </source>
</reference>
<dbReference type="Proteomes" id="UP000241405">
    <property type="component" value="Unassembled WGS sequence"/>
</dbReference>
<dbReference type="EMBL" id="PYMO01000015">
    <property type="protein sequence ID" value="PSU23552.1"/>
    <property type="molecule type" value="Genomic_DNA"/>
</dbReference>
<evidence type="ECO:0000313" key="2">
    <source>
        <dbReference type="EMBL" id="PSU49336.1"/>
    </source>
</evidence>
<comment type="caution">
    <text evidence="2">The sequence shown here is derived from an EMBL/GenBank/DDBJ whole genome shotgun (WGS) entry which is preliminary data.</text>
</comment>
<proteinExistence type="predicted"/>
<dbReference type="EMBL" id="PYMP01000017">
    <property type="protein sequence ID" value="PSU49336.1"/>
    <property type="molecule type" value="Genomic_DNA"/>
</dbReference>
<dbReference type="RefSeq" id="WP_107190579.1">
    <property type="nucleotide sequence ID" value="NZ_PYMN01000016.1"/>
</dbReference>
<sequence>MSLLSTHLGVTAKGNRTLNNWLGNSEQKIPYTAWCKLLSLAGLSIDLMVLSEREEGLLVRKAKQLAITEDNASASTLLREAYNVLDHGTSAERLMLLDKLKLHFK</sequence>
<dbReference type="Proteomes" id="UP000241618">
    <property type="component" value="Unassembled WGS sequence"/>
</dbReference>
<evidence type="ECO:0000313" key="3">
    <source>
        <dbReference type="Proteomes" id="UP000241405"/>
    </source>
</evidence>